<dbReference type="GeneID" id="4355714"/>
<evidence type="ECO:0000256" key="3">
    <source>
        <dbReference type="ARBA" id="ARBA00023163"/>
    </source>
</evidence>
<evidence type="ECO:0000256" key="4">
    <source>
        <dbReference type="ARBA" id="ARBA00023242"/>
    </source>
</evidence>
<feature type="compositionally biased region" description="Low complexity" evidence="5">
    <location>
        <begin position="28"/>
        <end position="47"/>
    </location>
</feature>
<dbReference type="InterPro" id="IPR053187">
    <property type="entry name" value="Notoamide_regulator"/>
</dbReference>
<dbReference type="SUPFAM" id="SSF57701">
    <property type="entry name" value="Zn2/Cys6 DNA-binding domain"/>
    <property type="match status" value="1"/>
</dbReference>
<feature type="region of interest" description="Disordered" evidence="5">
    <location>
        <begin position="1"/>
        <end position="64"/>
    </location>
</feature>
<evidence type="ECO:0000313" key="8">
    <source>
        <dbReference type="Proteomes" id="UP000007963"/>
    </source>
</evidence>
<dbReference type="HOGENOM" id="CLU_433180_0_0_1"/>
<accession>Q0CZD3</accession>
<dbReference type="eggNOG" id="ENOG502SVRV">
    <property type="taxonomic scope" value="Eukaryota"/>
</dbReference>
<feature type="domain" description="Zn(2)-C6 fungal-type" evidence="6">
    <location>
        <begin position="72"/>
        <end position="102"/>
    </location>
</feature>
<dbReference type="OrthoDB" id="4161332at2759"/>
<dbReference type="PROSITE" id="PS50048">
    <property type="entry name" value="ZN2_CY6_FUNGAL_2"/>
    <property type="match status" value="1"/>
</dbReference>
<dbReference type="PANTHER" id="PTHR47256">
    <property type="entry name" value="ZN(II)2CYS6 TRANSCRIPTION FACTOR (EUROFUNG)-RELATED"/>
    <property type="match status" value="1"/>
</dbReference>
<dbReference type="InterPro" id="IPR001138">
    <property type="entry name" value="Zn2Cys6_DnaBD"/>
</dbReference>
<dbReference type="OMA" id="PHIICLH"/>
<dbReference type="EMBL" id="CH476594">
    <property type="protein sequence ID" value="EAU39597.1"/>
    <property type="molecule type" value="Genomic_DNA"/>
</dbReference>
<dbReference type="AlphaFoldDB" id="Q0CZD3"/>
<dbReference type="Pfam" id="PF00172">
    <property type="entry name" value="Zn_clus"/>
    <property type="match status" value="1"/>
</dbReference>
<dbReference type="VEuPathDB" id="FungiDB:ATEG_00951"/>
<dbReference type="RefSeq" id="XP_001211037.1">
    <property type="nucleotide sequence ID" value="XM_001211037.1"/>
</dbReference>
<keyword evidence="1" id="KW-0805">Transcription regulation</keyword>
<dbReference type="GO" id="GO:0000981">
    <property type="term" value="F:DNA-binding transcription factor activity, RNA polymerase II-specific"/>
    <property type="evidence" value="ECO:0007669"/>
    <property type="project" value="InterPro"/>
</dbReference>
<protein>
    <recommendedName>
        <fullName evidence="6">Zn(2)-C6 fungal-type domain-containing protein</fullName>
    </recommendedName>
</protein>
<evidence type="ECO:0000259" key="6">
    <source>
        <dbReference type="PROSITE" id="PS50048"/>
    </source>
</evidence>
<dbReference type="GO" id="GO:0009893">
    <property type="term" value="P:positive regulation of metabolic process"/>
    <property type="evidence" value="ECO:0007669"/>
    <property type="project" value="UniProtKB-ARBA"/>
</dbReference>
<dbReference type="GO" id="GO:0008270">
    <property type="term" value="F:zinc ion binding"/>
    <property type="evidence" value="ECO:0007669"/>
    <property type="project" value="InterPro"/>
</dbReference>
<gene>
    <name evidence="7" type="ORF">ATEG_00951</name>
</gene>
<name>Q0CZD3_ASPTN</name>
<dbReference type="Proteomes" id="UP000007963">
    <property type="component" value="Unassembled WGS sequence"/>
</dbReference>
<dbReference type="CDD" id="cd12148">
    <property type="entry name" value="fungal_TF_MHR"/>
    <property type="match status" value="1"/>
</dbReference>
<dbReference type="CDD" id="cd00067">
    <property type="entry name" value="GAL4"/>
    <property type="match status" value="1"/>
</dbReference>
<dbReference type="STRING" id="341663.Q0CZD3"/>
<dbReference type="SMART" id="SM00066">
    <property type="entry name" value="GAL4"/>
    <property type="match status" value="1"/>
</dbReference>
<dbReference type="PROSITE" id="PS00463">
    <property type="entry name" value="ZN2_CY6_FUNGAL_1"/>
    <property type="match status" value="1"/>
</dbReference>
<keyword evidence="3" id="KW-0804">Transcription</keyword>
<dbReference type="PANTHER" id="PTHR47256:SF3">
    <property type="entry name" value="ZN(II)2CYS6 TRANSCRIPTION FACTOR (EUROFUNG)"/>
    <property type="match status" value="1"/>
</dbReference>
<dbReference type="GO" id="GO:0003677">
    <property type="term" value="F:DNA binding"/>
    <property type="evidence" value="ECO:0007669"/>
    <property type="project" value="UniProtKB-KW"/>
</dbReference>
<sequence length="656" mass="74032">MSASSSTPSFVEDRRRSRMIPPPPVPIAPSVTPATSLSPSSASPSERTAPKVAIPRLENRKDKVQRQRTLRACVPCRDRKTKCDGHMPVCRQCSLTGSECTWTWSKRERKDWELEAARSKIHAYEALLAEILAKSRADNLHSIEDIFSKHFQTSPEIFASLLVSRSLLDQHLPPARPGISLRRMHLASTDTTGFQPLCSKPSFQTSQIQNWTSFVDNDTASHLLSLYFAWENPSISYDLGQITNRREEKVLGKQLYDAIQRLWELEKTDACLPTAQGSILIGLLCCTFGIDRIGTRYILHGAELAQQFGLDRDGAGYFATGNTNLVDPIHRCQTIVAWAFFDIQALAAQVYRKGPVWLEPPSVRFSPGETHLLDNDANWIPYPFAGPIYPSLTFTSACARSDLVEIVHKIALFSRKFPYSAIEEDDWVYGSTLYQRLVSWRENLPTVLLPKETPCPHIICLHMYYHVSVVSLCDIFNLHSDPSKPEPATRAQFSPVEIKLHSMDTLGSLILLFKQHHGWKSIPIVMLHYFCVAGIHSISQLRSNRPKWNLVLESCVVGLWYMSLGWGRLCMAFLRTIELVFKNANMDARLIPPKVLQIFYQLDRNLWTARDVSSLAADYVVQHIPDDAIQQNGSGPGYRAQGLESLINALDQLSMQ</sequence>
<evidence type="ECO:0000256" key="5">
    <source>
        <dbReference type="SAM" id="MobiDB-lite"/>
    </source>
</evidence>
<proteinExistence type="predicted"/>
<evidence type="ECO:0000256" key="1">
    <source>
        <dbReference type="ARBA" id="ARBA00023015"/>
    </source>
</evidence>
<keyword evidence="2" id="KW-0238">DNA-binding</keyword>
<dbReference type="InterPro" id="IPR036864">
    <property type="entry name" value="Zn2-C6_fun-type_DNA-bd_sf"/>
</dbReference>
<evidence type="ECO:0000256" key="2">
    <source>
        <dbReference type="ARBA" id="ARBA00023125"/>
    </source>
</evidence>
<reference evidence="8" key="1">
    <citation type="submission" date="2005-09" db="EMBL/GenBank/DDBJ databases">
        <title>Annotation of the Aspergillus terreus NIH2624 genome.</title>
        <authorList>
            <person name="Birren B.W."/>
            <person name="Lander E.S."/>
            <person name="Galagan J.E."/>
            <person name="Nusbaum C."/>
            <person name="Devon K."/>
            <person name="Henn M."/>
            <person name="Ma L.-J."/>
            <person name="Jaffe D.B."/>
            <person name="Butler J."/>
            <person name="Alvarez P."/>
            <person name="Gnerre S."/>
            <person name="Grabherr M."/>
            <person name="Kleber M."/>
            <person name="Mauceli E.W."/>
            <person name="Brockman W."/>
            <person name="Rounsley S."/>
            <person name="Young S.K."/>
            <person name="LaButti K."/>
            <person name="Pushparaj V."/>
            <person name="DeCaprio D."/>
            <person name="Crawford M."/>
            <person name="Koehrsen M."/>
            <person name="Engels R."/>
            <person name="Montgomery P."/>
            <person name="Pearson M."/>
            <person name="Howarth C."/>
            <person name="Larson L."/>
            <person name="Luoma S."/>
            <person name="White J."/>
            <person name="Alvarado L."/>
            <person name="Kodira C.D."/>
            <person name="Zeng Q."/>
            <person name="Oleary S."/>
            <person name="Yandava C."/>
            <person name="Denning D.W."/>
            <person name="Nierman W.C."/>
            <person name="Milne T."/>
            <person name="Madden K."/>
        </authorList>
    </citation>
    <scope>NUCLEOTIDE SEQUENCE [LARGE SCALE GENOMIC DNA]</scope>
    <source>
        <strain evidence="8">NIH 2624 / FGSC A1156</strain>
    </source>
</reference>
<keyword evidence="4" id="KW-0539">Nucleus</keyword>
<dbReference type="Gene3D" id="4.10.240.10">
    <property type="entry name" value="Zn(2)-C6 fungal-type DNA-binding domain"/>
    <property type="match status" value="1"/>
</dbReference>
<organism evidence="7 8">
    <name type="scientific">Aspergillus terreus (strain NIH 2624 / FGSC A1156)</name>
    <dbReference type="NCBI Taxonomy" id="341663"/>
    <lineage>
        <taxon>Eukaryota</taxon>
        <taxon>Fungi</taxon>
        <taxon>Dikarya</taxon>
        <taxon>Ascomycota</taxon>
        <taxon>Pezizomycotina</taxon>
        <taxon>Eurotiomycetes</taxon>
        <taxon>Eurotiomycetidae</taxon>
        <taxon>Eurotiales</taxon>
        <taxon>Aspergillaceae</taxon>
        <taxon>Aspergillus</taxon>
        <taxon>Aspergillus subgen. Circumdati</taxon>
    </lineage>
</organism>
<evidence type="ECO:0000313" key="7">
    <source>
        <dbReference type="EMBL" id="EAU39597.1"/>
    </source>
</evidence>